<name>A0A4Z2IIZ5_9TELE</name>
<proteinExistence type="predicted"/>
<feature type="compositionally biased region" description="Acidic residues" evidence="1">
    <location>
        <begin position="1"/>
        <end position="21"/>
    </location>
</feature>
<dbReference type="AlphaFoldDB" id="A0A4Z2IIZ5"/>
<evidence type="ECO:0000313" key="3">
    <source>
        <dbReference type="Proteomes" id="UP000314294"/>
    </source>
</evidence>
<evidence type="ECO:0000256" key="1">
    <source>
        <dbReference type="SAM" id="MobiDB-lite"/>
    </source>
</evidence>
<keyword evidence="3" id="KW-1185">Reference proteome</keyword>
<protein>
    <submittedName>
        <fullName evidence="2">Uncharacterized protein</fullName>
    </submittedName>
</protein>
<reference evidence="2 3" key="1">
    <citation type="submission" date="2019-03" db="EMBL/GenBank/DDBJ databases">
        <title>First draft genome of Liparis tanakae, snailfish: a comprehensive survey of snailfish specific genes.</title>
        <authorList>
            <person name="Kim W."/>
            <person name="Song I."/>
            <person name="Jeong J.-H."/>
            <person name="Kim D."/>
            <person name="Kim S."/>
            <person name="Ryu S."/>
            <person name="Song J.Y."/>
            <person name="Lee S.K."/>
        </authorList>
    </citation>
    <scope>NUCLEOTIDE SEQUENCE [LARGE SCALE GENOMIC DNA]</scope>
    <source>
        <tissue evidence="2">Muscle</tissue>
    </source>
</reference>
<dbReference type="EMBL" id="SRLO01000077">
    <property type="protein sequence ID" value="TNN77990.1"/>
    <property type="molecule type" value="Genomic_DNA"/>
</dbReference>
<dbReference type="Proteomes" id="UP000314294">
    <property type="component" value="Unassembled WGS sequence"/>
</dbReference>
<organism evidence="2 3">
    <name type="scientific">Liparis tanakae</name>
    <name type="common">Tanaka's snailfish</name>
    <dbReference type="NCBI Taxonomy" id="230148"/>
    <lineage>
        <taxon>Eukaryota</taxon>
        <taxon>Metazoa</taxon>
        <taxon>Chordata</taxon>
        <taxon>Craniata</taxon>
        <taxon>Vertebrata</taxon>
        <taxon>Euteleostomi</taxon>
        <taxon>Actinopterygii</taxon>
        <taxon>Neopterygii</taxon>
        <taxon>Teleostei</taxon>
        <taxon>Neoteleostei</taxon>
        <taxon>Acanthomorphata</taxon>
        <taxon>Eupercaria</taxon>
        <taxon>Perciformes</taxon>
        <taxon>Cottioidei</taxon>
        <taxon>Cottales</taxon>
        <taxon>Liparidae</taxon>
        <taxon>Liparis</taxon>
    </lineage>
</organism>
<gene>
    <name evidence="2" type="ORF">EYF80_011743</name>
</gene>
<evidence type="ECO:0000313" key="2">
    <source>
        <dbReference type="EMBL" id="TNN77990.1"/>
    </source>
</evidence>
<accession>A0A4Z2IIZ5</accession>
<sequence>MVQQAEEEEEEAEKVESEEERELSGRTVKMSKDLWTHFRNSWTLSRRFLQLDWVGKWSFFRKDDKPKDEREEDNICIKGHYNRDALGSIGVAMLLDGKTSGIALFNSEHAGEEGDVPQHHIMKKGPQDNAEKARLWDSI</sequence>
<feature type="region of interest" description="Disordered" evidence="1">
    <location>
        <begin position="1"/>
        <end position="26"/>
    </location>
</feature>
<comment type="caution">
    <text evidence="2">The sequence shown here is derived from an EMBL/GenBank/DDBJ whole genome shotgun (WGS) entry which is preliminary data.</text>
</comment>